<gene>
    <name evidence="1" type="ORF">CD31_22890</name>
</gene>
<reference evidence="1 2" key="1">
    <citation type="submission" date="2014-02" db="EMBL/GenBank/DDBJ databases">
        <title>Draft genome sequence of Lysinibacillus boronitolerans NBRC 103108.</title>
        <authorList>
            <person name="Zhang F."/>
            <person name="Wang G."/>
            <person name="Zhang L."/>
        </authorList>
    </citation>
    <scope>NUCLEOTIDE SEQUENCE [LARGE SCALE GENOMIC DNA]</scope>
    <source>
        <strain evidence="1 2">NBRC 103108</strain>
    </source>
</reference>
<dbReference type="RefSeq" id="WP_036081255.1">
    <property type="nucleotide sequence ID" value="NZ_AVCW01000001.1"/>
</dbReference>
<proteinExistence type="predicted"/>
<evidence type="ECO:0000313" key="1">
    <source>
        <dbReference type="EMBL" id="KGR80941.1"/>
    </source>
</evidence>
<comment type="caution">
    <text evidence="1">The sequence shown here is derived from an EMBL/GenBank/DDBJ whole genome shotgun (WGS) entry which is preliminary data.</text>
</comment>
<name>A0ABR4XTP6_9BACI</name>
<protein>
    <submittedName>
        <fullName evidence="1">Uncharacterized protein</fullName>
    </submittedName>
</protein>
<dbReference type="Proteomes" id="UP000030487">
    <property type="component" value="Unassembled WGS sequence"/>
</dbReference>
<sequence length="327" mass="38558">MSNKQLIPTNQVKEEFEAILLEHASIAHCEINLKNGTIKNNQRFDTHYDEFALDTVNNEFCFSLKANNSINFHRINLQTFSQINAITLDLNNYFSSEELKEESYYSKLIYLNHQYLLYFITKREMNYGRPFYQCIFLVNTSTGEIKRLNPYLPNGDNLLRLDTSKNIYLSNHSHLLLLKTGRIRPFEKQAMYNGVDIENPYHDHLESIYLMEVSTLIDQQNFNNATLLSLLNYSGASENLRYENNVLSYVVSDFTNNTKELIKHDLLDEDVSKFQDDQLIRDYLNYDFEILPNYYHYISKLSKQEKSNTYNLIDDELSFNLKLNEIS</sequence>
<keyword evidence="2" id="KW-1185">Reference proteome</keyword>
<dbReference type="EMBL" id="JPVR01000081">
    <property type="protein sequence ID" value="KGR80941.1"/>
    <property type="molecule type" value="Genomic_DNA"/>
</dbReference>
<accession>A0ABR4XTP6</accession>
<organism evidence="1 2">
    <name type="scientific">Lysinibacillus boronitolerans JCM 21713 = 10a = NBRC 103108</name>
    <dbReference type="NCBI Taxonomy" id="1294264"/>
    <lineage>
        <taxon>Bacteria</taxon>
        <taxon>Bacillati</taxon>
        <taxon>Bacillota</taxon>
        <taxon>Bacilli</taxon>
        <taxon>Bacillales</taxon>
        <taxon>Bacillaceae</taxon>
        <taxon>Lysinibacillus</taxon>
    </lineage>
</organism>
<evidence type="ECO:0000313" key="2">
    <source>
        <dbReference type="Proteomes" id="UP000030487"/>
    </source>
</evidence>